<dbReference type="PANTHER" id="PTHR43717:SF1">
    <property type="entry name" value="ANAEROBIC NITRIC OXIDE REDUCTASE FLAVORUBREDOXIN"/>
    <property type="match status" value="1"/>
</dbReference>
<dbReference type="Proteomes" id="UP000481852">
    <property type="component" value="Unassembled WGS sequence"/>
</dbReference>
<dbReference type="InterPro" id="IPR008254">
    <property type="entry name" value="Flavodoxin/NO_synth"/>
</dbReference>
<evidence type="ECO:0000313" key="2">
    <source>
        <dbReference type="EMBL" id="MSS15071.1"/>
    </source>
</evidence>
<dbReference type="PROSITE" id="PS00201">
    <property type="entry name" value="FLAVODOXIN"/>
    <property type="match status" value="1"/>
</dbReference>
<gene>
    <name evidence="2" type="ORF">FYJ35_08470</name>
</gene>
<dbReference type="GO" id="GO:0009055">
    <property type="term" value="F:electron transfer activity"/>
    <property type="evidence" value="ECO:0007669"/>
    <property type="project" value="InterPro"/>
</dbReference>
<reference evidence="2 3" key="1">
    <citation type="submission" date="2019-08" db="EMBL/GenBank/DDBJ databases">
        <title>In-depth cultivation of the pig gut microbiome towards novel bacterial diversity and tailored functional studies.</title>
        <authorList>
            <person name="Wylensek D."/>
            <person name="Hitch T.C.A."/>
            <person name="Clavel T."/>
        </authorList>
    </citation>
    <scope>NUCLEOTIDE SEQUENCE [LARGE SCALE GENOMIC DNA]</scope>
    <source>
        <strain evidence="2 3">Oil+RF-744-WCA-WT-11</strain>
    </source>
</reference>
<accession>A0A6L5X407</accession>
<dbReference type="PROSITE" id="PS50902">
    <property type="entry name" value="FLAVODOXIN_LIKE"/>
    <property type="match status" value="1"/>
</dbReference>
<dbReference type="EMBL" id="VULZ01000008">
    <property type="protein sequence ID" value="MSS15071.1"/>
    <property type="molecule type" value="Genomic_DNA"/>
</dbReference>
<organism evidence="2 3">
    <name type="scientific">Porcincola intestinalis</name>
    <dbReference type="NCBI Taxonomy" id="2606632"/>
    <lineage>
        <taxon>Bacteria</taxon>
        <taxon>Bacillati</taxon>
        <taxon>Bacillota</taxon>
        <taxon>Clostridia</taxon>
        <taxon>Lachnospirales</taxon>
        <taxon>Lachnospiraceae</taxon>
        <taxon>Porcincola</taxon>
    </lineage>
</organism>
<keyword evidence="3" id="KW-1185">Reference proteome</keyword>
<dbReference type="InterPro" id="IPR001226">
    <property type="entry name" value="Flavodoxin_CS"/>
</dbReference>
<dbReference type="GO" id="GO:0010181">
    <property type="term" value="F:FMN binding"/>
    <property type="evidence" value="ECO:0007669"/>
    <property type="project" value="InterPro"/>
</dbReference>
<dbReference type="Gene3D" id="3.40.50.360">
    <property type="match status" value="1"/>
</dbReference>
<evidence type="ECO:0000259" key="1">
    <source>
        <dbReference type="PROSITE" id="PS50902"/>
    </source>
</evidence>
<sequence>MGKIAVVYWSGTGNTENMAHAVADGARKGGASSVEEVTADQFSAADVEKYDAFAFGCPAMGSEMLEEDVFQPMWDEVKDLLGEKKTVLFGSYGWGTGEWMDSWREDAGASGVHVVETAIANNEPDDEALETCRKAGEALI</sequence>
<feature type="domain" description="Flavodoxin-like" evidence="1">
    <location>
        <begin position="4"/>
        <end position="140"/>
    </location>
</feature>
<dbReference type="Pfam" id="PF00258">
    <property type="entry name" value="Flavodoxin_1"/>
    <property type="match status" value="1"/>
</dbReference>
<proteinExistence type="predicted"/>
<name>A0A6L5X407_9FIRM</name>
<dbReference type="InterPro" id="IPR029039">
    <property type="entry name" value="Flavoprotein-like_sf"/>
</dbReference>
<protein>
    <submittedName>
        <fullName evidence="2">Flavodoxin</fullName>
    </submittedName>
</protein>
<dbReference type="SUPFAM" id="SSF52218">
    <property type="entry name" value="Flavoproteins"/>
    <property type="match status" value="1"/>
</dbReference>
<dbReference type="PANTHER" id="PTHR43717">
    <property type="entry name" value="ANAEROBIC NITRIC OXIDE REDUCTASE FLAVORUBREDOXIN"/>
    <property type="match status" value="1"/>
</dbReference>
<evidence type="ECO:0000313" key="3">
    <source>
        <dbReference type="Proteomes" id="UP000481852"/>
    </source>
</evidence>
<dbReference type="RefSeq" id="WP_154525544.1">
    <property type="nucleotide sequence ID" value="NZ_VULZ01000008.1"/>
</dbReference>
<dbReference type="AlphaFoldDB" id="A0A6L5X407"/>
<dbReference type="GO" id="GO:0016651">
    <property type="term" value="F:oxidoreductase activity, acting on NAD(P)H"/>
    <property type="evidence" value="ECO:0007669"/>
    <property type="project" value="UniProtKB-ARBA"/>
</dbReference>
<comment type="caution">
    <text evidence="2">The sequence shown here is derived from an EMBL/GenBank/DDBJ whole genome shotgun (WGS) entry which is preliminary data.</text>
</comment>